<evidence type="ECO:0000256" key="2">
    <source>
        <dbReference type="ARBA" id="ARBA00023125"/>
    </source>
</evidence>
<dbReference type="SUPFAM" id="SSF46785">
    <property type="entry name" value="Winged helix' DNA-binding domain"/>
    <property type="match status" value="1"/>
</dbReference>
<dbReference type="InterPro" id="IPR051011">
    <property type="entry name" value="Metal_resp_trans_reg"/>
</dbReference>
<evidence type="ECO:0000256" key="1">
    <source>
        <dbReference type="ARBA" id="ARBA00023015"/>
    </source>
</evidence>
<dbReference type="Gene3D" id="1.10.10.10">
    <property type="entry name" value="Winged helix-like DNA-binding domain superfamily/Winged helix DNA-binding domain"/>
    <property type="match status" value="1"/>
</dbReference>
<evidence type="ECO:0000256" key="3">
    <source>
        <dbReference type="ARBA" id="ARBA00023163"/>
    </source>
</evidence>
<dbReference type="CDD" id="cd00090">
    <property type="entry name" value="HTH_ARSR"/>
    <property type="match status" value="1"/>
</dbReference>
<gene>
    <name evidence="5" type="ORF">V1633_31005</name>
</gene>
<dbReference type="Pfam" id="PF12840">
    <property type="entry name" value="HTH_20"/>
    <property type="match status" value="1"/>
</dbReference>
<keyword evidence="3" id="KW-0804">Transcription</keyword>
<sequence>MVSIGLSAAAVARIRFAVSCLWEVAASVRVLRDTGDHAIHLPWANRVRPRLVAAGLVGADSHGTRSDGGLLWQLVPAGPRYLPDFLTPPPQGLTPDLTTELAVLRATPPEVVRTDLDLYDGTPSPAVRALRADPAEGLRRLADEITEYWRIALAPDWARIRLLLDAEVQHRARRLAEDGAGGLLNDLHQRVRWEGETLSIAQRHCTAADVPDGSGLVLVPSVFVWPSVLSVAQGALPQLAYPARGVGTLWEAGPRASDALGAVLGRGRARLLVEMRAPVSTTELARRTGISAGGVSQHLAVLRAAGLVATHRAGRSVLNVRTTVADALLSVAG</sequence>
<dbReference type="Pfam" id="PF19361">
    <property type="entry name" value="DUF5937"/>
    <property type="match status" value="1"/>
</dbReference>
<dbReference type="InterPro" id="IPR045981">
    <property type="entry name" value="DUF5937"/>
</dbReference>
<reference evidence="5 6" key="1">
    <citation type="submission" date="2024-01" db="EMBL/GenBank/DDBJ databases">
        <title>Genome insights into Plantactinospora sonchi sp. nov.</title>
        <authorList>
            <person name="Wang L."/>
        </authorList>
    </citation>
    <scope>NUCLEOTIDE SEQUENCE [LARGE SCALE GENOMIC DNA]</scope>
    <source>
        <strain evidence="5 6">NEAU-QY2</strain>
    </source>
</reference>
<evidence type="ECO:0000259" key="4">
    <source>
        <dbReference type="SMART" id="SM00418"/>
    </source>
</evidence>
<keyword evidence="6" id="KW-1185">Reference proteome</keyword>
<dbReference type="Proteomes" id="UP001332243">
    <property type="component" value="Unassembled WGS sequence"/>
</dbReference>
<dbReference type="InterPro" id="IPR001845">
    <property type="entry name" value="HTH_ArsR_DNA-bd_dom"/>
</dbReference>
<proteinExistence type="predicted"/>
<dbReference type="PANTHER" id="PTHR43132:SF6">
    <property type="entry name" value="HTH-TYPE TRANSCRIPTIONAL REPRESSOR CZRA"/>
    <property type="match status" value="1"/>
</dbReference>
<evidence type="ECO:0000313" key="5">
    <source>
        <dbReference type="EMBL" id="MEE6262917.1"/>
    </source>
</evidence>
<dbReference type="EMBL" id="JAZGQK010000033">
    <property type="protein sequence ID" value="MEE6262917.1"/>
    <property type="molecule type" value="Genomic_DNA"/>
</dbReference>
<dbReference type="SMART" id="SM00418">
    <property type="entry name" value="HTH_ARSR"/>
    <property type="match status" value="1"/>
</dbReference>
<name>A0ABU7S283_9ACTN</name>
<dbReference type="RefSeq" id="WP_331217857.1">
    <property type="nucleotide sequence ID" value="NZ_JAZGQK010000033.1"/>
</dbReference>
<accession>A0ABU7S283</accession>
<comment type="caution">
    <text evidence="5">The sequence shown here is derived from an EMBL/GenBank/DDBJ whole genome shotgun (WGS) entry which is preliminary data.</text>
</comment>
<keyword evidence="2" id="KW-0238">DNA-binding</keyword>
<dbReference type="InterPro" id="IPR036388">
    <property type="entry name" value="WH-like_DNA-bd_sf"/>
</dbReference>
<evidence type="ECO:0000313" key="6">
    <source>
        <dbReference type="Proteomes" id="UP001332243"/>
    </source>
</evidence>
<dbReference type="InterPro" id="IPR036390">
    <property type="entry name" value="WH_DNA-bd_sf"/>
</dbReference>
<keyword evidence="1" id="KW-0805">Transcription regulation</keyword>
<protein>
    <submittedName>
        <fullName evidence="5">DUF5937 family protein</fullName>
    </submittedName>
</protein>
<organism evidence="5 6">
    <name type="scientific">Plantactinospora sonchi</name>
    <dbReference type="NCBI Taxonomy" id="1544735"/>
    <lineage>
        <taxon>Bacteria</taxon>
        <taxon>Bacillati</taxon>
        <taxon>Actinomycetota</taxon>
        <taxon>Actinomycetes</taxon>
        <taxon>Micromonosporales</taxon>
        <taxon>Micromonosporaceae</taxon>
        <taxon>Plantactinospora</taxon>
    </lineage>
</organism>
<dbReference type="PANTHER" id="PTHR43132">
    <property type="entry name" value="ARSENICAL RESISTANCE OPERON REPRESSOR ARSR-RELATED"/>
    <property type="match status" value="1"/>
</dbReference>
<feature type="domain" description="HTH arsR-type" evidence="4">
    <location>
        <begin position="259"/>
        <end position="333"/>
    </location>
</feature>
<dbReference type="InterPro" id="IPR011991">
    <property type="entry name" value="ArsR-like_HTH"/>
</dbReference>